<keyword evidence="1" id="KW-0812">Transmembrane</keyword>
<reference evidence="2 3" key="1">
    <citation type="journal article" date="2016" name="Nat. Commun.">
        <title>Thousands of microbial genomes shed light on interconnected biogeochemical processes in an aquifer system.</title>
        <authorList>
            <person name="Anantharaman K."/>
            <person name="Brown C.T."/>
            <person name="Hug L.A."/>
            <person name="Sharon I."/>
            <person name="Castelle C.J."/>
            <person name="Probst A.J."/>
            <person name="Thomas B.C."/>
            <person name="Singh A."/>
            <person name="Wilkins M.J."/>
            <person name="Karaoz U."/>
            <person name="Brodie E.L."/>
            <person name="Williams K.H."/>
            <person name="Hubbard S.S."/>
            <person name="Banfield J.F."/>
        </authorList>
    </citation>
    <scope>NUCLEOTIDE SEQUENCE [LARGE SCALE GENOMIC DNA]</scope>
</reference>
<proteinExistence type="predicted"/>
<comment type="caution">
    <text evidence="2">The sequence shown here is derived from an EMBL/GenBank/DDBJ whole genome shotgun (WGS) entry which is preliminary data.</text>
</comment>
<evidence type="ECO:0008006" key="4">
    <source>
        <dbReference type="Google" id="ProtNLM"/>
    </source>
</evidence>
<keyword evidence="1" id="KW-1133">Transmembrane helix</keyword>
<accession>A0A1F6EGS3</accession>
<dbReference type="EMBL" id="MFLY01000029">
    <property type="protein sequence ID" value="OGG72851.1"/>
    <property type="molecule type" value="Genomic_DNA"/>
</dbReference>
<evidence type="ECO:0000256" key="1">
    <source>
        <dbReference type="SAM" id="Phobius"/>
    </source>
</evidence>
<feature type="transmembrane region" description="Helical" evidence="1">
    <location>
        <begin position="25"/>
        <end position="54"/>
    </location>
</feature>
<evidence type="ECO:0000313" key="2">
    <source>
        <dbReference type="EMBL" id="OGG72851.1"/>
    </source>
</evidence>
<dbReference type="AlphaFoldDB" id="A0A1F6EGS3"/>
<name>A0A1F6EGS3_9BACT</name>
<protein>
    <recommendedName>
        <fullName evidence="4">DUF5673 domain-containing protein</fullName>
    </recommendedName>
</protein>
<keyword evidence="1" id="KW-0472">Membrane</keyword>
<organism evidence="2 3">
    <name type="scientific">Candidatus Kaiserbacteria bacterium RIFCSPLOWO2_01_FULL_53_17</name>
    <dbReference type="NCBI Taxonomy" id="1798511"/>
    <lineage>
        <taxon>Bacteria</taxon>
        <taxon>Candidatus Kaiseribacteriota</taxon>
    </lineage>
</organism>
<dbReference type="Proteomes" id="UP000177306">
    <property type="component" value="Unassembled WGS sequence"/>
</dbReference>
<evidence type="ECO:0000313" key="3">
    <source>
        <dbReference type="Proteomes" id="UP000177306"/>
    </source>
</evidence>
<sequence length="156" mass="17375">MPESPSAPLAWSAYEHEHIERGSDWFWALGIIAVSAALTSILFSNVLFAILILIAATTIGLIARHPPELHEFEIGEKGIRAGKTLHPYDSIISFWIEEEAEEPLLLVDTTTFMSPNLIIPLGEMDPATIREFLGARVEEVPMKEPLAHKILELFGF</sequence>
<gene>
    <name evidence="2" type="ORF">A3A38_02700</name>
</gene>